<dbReference type="InterPro" id="IPR045424">
    <property type="entry name" value="DUF6509"/>
</dbReference>
<gene>
    <name evidence="1" type="ORF">ACFQ38_01255</name>
</gene>
<dbReference type="Proteomes" id="UP001597231">
    <property type="component" value="Unassembled WGS sequence"/>
</dbReference>
<organism evidence="1 2">
    <name type="scientific">Sporosarcina contaminans</name>
    <dbReference type="NCBI Taxonomy" id="633403"/>
    <lineage>
        <taxon>Bacteria</taxon>
        <taxon>Bacillati</taxon>
        <taxon>Bacillota</taxon>
        <taxon>Bacilli</taxon>
        <taxon>Bacillales</taxon>
        <taxon>Caryophanaceae</taxon>
        <taxon>Sporosarcina</taxon>
    </lineage>
</organism>
<name>A0ABW3TU34_9BACL</name>
<proteinExistence type="predicted"/>
<keyword evidence="2" id="KW-1185">Reference proteome</keyword>
<protein>
    <submittedName>
        <fullName evidence="1">DUF6509 family protein</fullName>
    </submittedName>
</protein>
<sequence>MEIIEYSVEELIDPTGILTGRRFEFMLYILFDEEDELYEEQGTGLRVLYAVDGDQEKIASYHFFERATDKILDFELEDEEEAFIAHFCKEHIEK</sequence>
<reference evidence="2" key="1">
    <citation type="journal article" date="2019" name="Int. J. Syst. Evol. Microbiol.">
        <title>The Global Catalogue of Microorganisms (GCM) 10K type strain sequencing project: providing services to taxonomists for standard genome sequencing and annotation.</title>
        <authorList>
            <consortium name="The Broad Institute Genomics Platform"/>
            <consortium name="The Broad Institute Genome Sequencing Center for Infectious Disease"/>
            <person name="Wu L."/>
            <person name="Ma J."/>
        </authorList>
    </citation>
    <scope>NUCLEOTIDE SEQUENCE [LARGE SCALE GENOMIC DNA]</scope>
    <source>
        <strain evidence="2">CCUG 53915</strain>
    </source>
</reference>
<accession>A0ABW3TU34</accession>
<evidence type="ECO:0000313" key="1">
    <source>
        <dbReference type="EMBL" id="MFD1203759.1"/>
    </source>
</evidence>
<dbReference type="RefSeq" id="WP_381479589.1">
    <property type="nucleotide sequence ID" value="NZ_JBHTLT010000008.1"/>
</dbReference>
<comment type="caution">
    <text evidence="1">The sequence shown here is derived from an EMBL/GenBank/DDBJ whole genome shotgun (WGS) entry which is preliminary data.</text>
</comment>
<dbReference type="Pfam" id="PF20119">
    <property type="entry name" value="DUF6509"/>
    <property type="match status" value="1"/>
</dbReference>
<dbReference type="EMBL" id="JBHTLT010000008">
    <property type="protein sequence ID" value="MFD1203759.1"/>
    <property type="molecule type" value="Genomic_DNA"/>
</dbReference>
<evidence type="ECO:0000313" key="2">
    <source>
        <dbReference type="Proteomes" id="UP001597231"/>
    </source>
</evidence>